<protein>
    <submittedName>
        <fullName evidence="1">Uncharacterized protein</fullName>
    </submittedName>
</protein>
<keyword evidence="2" id="KW-1185">Reference proteome</keyword>
<accession>A0ABR4D0V1</accession>
<name>A0ABR4D0V1_9HELO</name>
<comment type="caution">
    <text evidence="1">The sequence shown here is derived from an EMBL/GenBank/DDBJ whole genome shotgun (WGS) entry which is preliminary data.</text>
</comment>
<dbReference type="Proteomes" id="UP001595075">
    <property type="component" value="Unassembled WGS sequence"/>
</dbReference>
<evidence type="ECO:0000313" key="1">
    <source>
        <dbReference type="EMBL" id="KAL2075772.1"/>
    </source>
</evidence>
<sequence>MVAGPNPRLRVLSRPGLAAISGVYGWRSCGWYFPSVVHNRRPLGSLISCVNYASLNYSCHNVYEDPSWPEPFLLFLFTLMPRNLHDDIFYQDHAWLAQRSFFSVYFLFDFFWRSFSGRRRRYGEGRSGREIQIWQSMEGSEIIRFFASINKIALGVEKRVK</sequence>
<organism evidence="1 2">
    <name type="scientific">Oculimacula yallundae</name>
    <dbReference type="NCBI Taxonomy" id="86028"/>
    <lineage>
        <taxon>Eukaryota</taxon>
        <taxon>Fungi</taxon>
        <taxon>Dikarya</taxon>
        <taxon>Ascomycota</taxon>
        <taxon>Pezizomycotina</taxon>
        <taxon>Leotiomycetes</taxon>
        <taxon>Helotiales</taxon>
        <taxon>Ploettnerulaceae</taxon>
        <taxon>Oculimacula</taxon>
    </lineage>
</organism>
<proteinExistence type="predicted"/>
<evidence type="ECO:0000313" key="2">
    <source>
        <dbReference type="Proteomes" id="UP001595075"/>
    </source>
</evidence>
<reference evidence="1 2" key="1">
    <citation type="journal article" date="2024" name="Commun. Biol.">
        <title>Comparative genomic analysis of thermophilic fungi reveals convergent evolutionary adaptations and gene losses.</title>
        <authorList>
            <person name="Steindorff A.S."/>
            <person name="Aguilar-Pontes M.V."/>
            <person name="Robinson A.J."/>
            <person name="Andreopoulos B."/>
            <person name="LaButti K."/>
            <person name="Kuo A."/>
            <person name="Mondo S."/>
            <person name="Riley R."/>
            <person name="Otillar R."/>
            <person name="Haridas S."/>
            <person name="Lipzen A."/>
            <person name="Grimwood J."/>
            <person name="Schmutz J."/>
            <person name="Clum A."/>
            <person name="Reid I.D."/>
            <person name="Moisan M.C."/>
            <person name="Butler G."/>
            <person name="Nguyen T.T.M."/>
            <person name="Dewar K."/>
            <person name="Conant G."/>
            <person name="Drula E."/>
            <person name="Henrissat B."/>
            <person name="Hansel C."/>
            <person name="Singer S."/>
            <person name="Hutchinson M.I."/>
            <person name="de Vries R.P."/>
            <person name="Natvig D.O."/>
            <person name="Powell A.J."/>
            <person name="Tsang A."/>
            <person name="Grigoriev I.V."/>
        </authorList>
    </citation>
    <scope>NUCLEOTIDE SEQUENCE [LARGE SCALE GENOMIC DNA]</scope>
    <source>
        <strain evidence="1 2">CBS 494.80</strain>
    </source>
</reference>
<gene>
    <name evidence="1" type="ORF">VTL71DRAFT_715</name>
</gene>
<dbReference type="EMBL" id="JAZHXI010000001">
    <property type="protein sequence ID" value="KAL2075772.1"/>
    <property type="molecule type" value="Genomic_DNA"/>
</dbReference>